<proteinExistence type="predicted"/>
<sequence length="117" mass="13742">MLTNFKLHVVFYKSDSGNEPVRDWLKGLEREDRKIIGEHIKTVQFGWPLGMPLVRKIDKGLWEIRIQLDNRIARILFTAYNGIMILLHGFIKKSQKIPNSDLKVARQRMKIIGEQNE</sequence>
<evidence type="ECO:0000313" key="2">
    <source>
        <dbReference type="Proteomes" id="UP000189670"/>
    </source>
</evidence>
<dbReference type="EMBL" id="ATBP01000543">
    <property type="protein sequence ID" value="ETR69853.1"/>
    <property type="molecule type" value="Genomic_DNA"/>
</dbReference>
<dbReference type="InterPro" id="IPR009241">
    <property type="entry name" value="HigB-like"/>
</dbReference>
<dbReference type="Pfam" id="PF05973">
    <property type="entry name" value="Gp49"/>
    <property type="match status" value="1"/>
</dbReference>
<comment type="caution">
    <text evidence="1">The sequence shown here is derived from an EMBL/GenBank/DDBJ whole genome shotgun (WGS) entry which is preliminary data.</text>
</comment>
<accession>A0A1V1P4Y4</accession>
<dbReference type="AlphaFoldDB" id="A0A1V1P4Y4"/>
<reference evidence="2" key="1">
    <citation type="submission" date="2012-11" db="EMBL/GenBank/DDBJ databases">
        <authorList>
            <person name="Lucero-Rivera Y.E."/>
            <person name="Tovar-Ramirez D."/>
        </authorList>
    </citation>
    <scope>NUCLEOTIDE SEQUENCE [LARGE SCALE GENOMIC DNA]</scope>
    <source>
        <strain evidence="2">Araruama</strain>
    </source>
</reference>
<name>A0A1V1P4Y4_9BACT</name>
<evidence type="ECO:0000313" key="1">
    <source>
        <dbReference type="EMBL" id="ETR69853.1"/>
    </source>
</evidence>
<evidence type="ECO:0008006" key="3">
    <source>
        <dbReference type="Google" id="ProtNLM"/>
    </source>
</evidence>
<gene>
    <name evidence="1" type="ORF">OMM_09246</name>
</gene>
<protein>
    <recommendedName>
        <fullName evidence="3">Phage-related protein</fullName>
    </recommendedName>
</protein>
<organism evidence="1 2">
    <name type="scientific">Candidatus Magnetoglobus multicellularis str. Araruama</name>
    <dbReference type="NCBI Taxonomy" id="890399"/>
    <lineage>
        <taxon>Bacteria</taxon>
        <taxon>Pseudomonadati</taxon>
        <taxon>Thermodesulfobacteriota</taxon>
        <taxon>Desulfobacteria</taxon>
        <taxon>Desulfobacterales</taxon>
        <taxon>Desulfobacteraceae</taxon>
        <taxon>Candidatus Magnetoglobus</taxon>
    </lineage>
</organism>
<dbReference type="Proteomes" id="UP000189670">
    <property type="component" value="Unassembled WGS sequence"/>
</dbReference>